<proteinExistence type="predicted"/>
<name>A0A7C8I8K6_9PLEO</name>
<protein>
    <submittedName>
        <fullName evidence="1">Uncharacterized protein</fullName>
    </submittedName>
</protein>
<evidence type="ECO:0000313" key="2">
    <source>
        <dbReference type="Proteomes" id="UP000481861"/>
    </source>
</evidence>
<dbReference type="AlphaFoldDB" id="A0A7C8I8K6"/>
<comment type="caution">
    <text evidence="1">The sequence shown here is derived from an EMBL/GenBank/DDBJ whole genome shotgun (WGS) entry which is preliminary data.</text>
</comment>
<organism evidence="1 2">
    <name type="scientific">Massariosphaeria phaeospora</name>
    <dbReference type="NCBI Taxonomy" id="100035"/>
    <lineage>
        <taxon>Eukaryota</taxon>
        <taxon>Fungi</taxon>
        <taxon>Dikarya</taxon>
        <taxon>Ascomycota</taxon>
        <taxon>Pezizomycotina</taxon>
        <taxon>Dothideomycetes</taxon>
        <taxon>Pleosporomycetidae</taxon>
        <taxon>Pleosporales</taxon>
        <taxon>Pleosporales incertae sedis</taxon>
        <taxon>Massariosphaeria</taxon>
    </lineage>
</organism>
<keyword evidence="2" id="KW-1185">Reference proteome</keyword>
<dbReference type="Proteomes" id="UP000481861">
    <property type="component" value="Unassembled WGS sequence"/>
</dbReference>
<sequence>MPCHVMSSPNQSRPEFFISRGYYSLCSRPVLSRPASINLPTNLRLLTLHVIVANDLHSGADWPGLEPKTRDSRSASPILSRACACNKGYRGQRRGKCWGVKWVLDQRRSRTLDAGLRLSLVCVVWRRLGGEGYHDKREMCACLEGRGDGEDLWVGGQGIVGAVEVVRGVACCGEIVVRLVVALRSGRMVVSRCVFACVVLLGCISSWAEGDAPDWRWSERGVVQVTS</sequence>
<dbReference type="EMBL" id="JAADJZ010000024">
    <property type="protein sequence ID" value="KAF2867087.1"/>
    <property type="molecule type" value="Genomic_DNA"/>
</dbReference>
<evidence type="ECO:0000313" key="1">
    <source>
        <dbReference type="EMBL" id="KAF2867087.1"/>
    </source>
</evidence>
<accession>A0A7C8I8K6</accession>
<gene>
    <name evidence="1" type="ORF">BDV95DRAFT_183087</name>
</gene>
<reference evidence="1 2" key="1">
    <citation type="submission" date="2020-01" db="EMBL/GenBank/DDBJ databases">
        <authorList>
            <consortium name="DOE Joint Genome Institute"/>
            <person name="Haridas S."/>
            <person name="Albert R."/>
            <person name="Binder M."/>
            <person name="Bloem J."/>
            <person name="Labutti K."/>
            <person name="Salamov A."/>
            <person name="Andreopoulos B."/>
            <person name="Baker S.E."/>
            <person name="Barry K."/>
            <person name="Bills G."/>
            <person name="Bluhm B.H."/>
            <person name="Cannon C."/>
            <person name="Castanera R."/>
            <person name="Culley D.E."/>
            <person name="Daum C."/>
            <person name="Ezra D."/>
            <person name="Gonzalez J.B."/>
            <person name="Henrissat B."/>
            <person name="Kuo A."/>
            <person name="Liang C."/>
            <person name="Lipzen A."/>
            <person name="Lutzoni F."/>
            <person name="Magnuson J."/>
            <person name="Mondo S."/>
            <person name="Nolan M."/>
            <person name="Ohm R."/>
            <person name="Pangilinan J."/>
            <person name="Park H.-J.H."/>
            <person name="Ramirez L."/>
            <person name="Alfaro M."/>
            <person name="Sun H."/>
            <person name="Tritt A."/>
            <person name="Yoshinaga Y."/>
            <person name="Zwiers L.-H.L."/>
            <person name="Turgeon B.G."/>
            <person name="Goodwin S.B."/>
            <person name="Spatafora J.W."/>
            <person name="Crous P.W."/>
            <person name="Grigoriev I.V."/>
        </authorList>
    </citation>
    <scope>NUCLEOTIDE SEQUENCE [LARGE SCALE GENOMIC DNA]</scope>
    <source>
        <strain evidence="1 2">CBS 611.86</strain>
    </source>
</reference>